<dbReference type="PANTHER" id="PTHR42905:SF5">
    <property type="entry name" value="CARBOXYVINYL-CARBOXYPHOSPHONATE PHOSPHORYLMUTASE, CHLOROPLASTIC"/>
    <property type="match status" value="1"/>
</dbReference>
<dbReference type="PANTHER" id="PTHR42905">
    <property type="entry name" value="PHOSPHOENOLPYRUVATE CARBOXYLASE"/>
    <property type="match status" value="1"/>
</dbReference>
<accession>A0ABT5GKZ9</accession>
<dbReference type="EMBL" id="JAPFQL010000087">
    <property type="protein sequence ID" value="MDC5698837.1"/>
    <property type="molecule type" value="Genomic_DNA"/>
</dbReference>
<dbReference type="Proteomes" id="UP001150259">
    <property type="component" value="Unassembled WGS sequence"/>
</dbReference>
<proteinExistence type="predicted"/>
<dbReference type="InterPro" id="IPR040442">
    <property type="entry name" value="Pyrv_kinase-like_dom_sf"/>
</dbReference>
<sequence>MQQTVAGLPGLAAASSAHQRRLALRERMASGPLVVPGVTDALGVRLAERAGFQAAYATGAGLANAQFGLPDVGLISLPEVADHAERIASATELPLVVDADTGFGGPLMAVRAARMIERAGAAALQIEDQEMPKRCGHFDTHALIPAEHMASKIAAVREGLEDAATVLIARTDARSVHDIEEAIQRAKLYARAGADVLFVEAPRTVEELRMVGNELAGTPLVVNVVEGGKTPLLGVGEYADLGFDVVLFANFLMRALMRAGHDALRHLAAAGETSSYTAKIASWEERQGLVHLADFMSAEAAYDQPWIGSVS</sequence>
<gene>
    <name evidence="1" type="ORF">OO014_16410</name>
</gene>
<organism evidence="1 2">
    <name type="scientific">Intrasporangium calvum</name>
    <dbReference type="NCBI Taxonomy" id="53358"/>
    <lineage>
        <taxon>Bacteria</taxon>
        <taxon>Bacillati</taxon>
        <taxon>Actinomycetota</taxon>
        <taxon>Actinomycetes</taxon>
        <taxon>Micrococcales</taxon>
        <taxon>Intrasporangiaceae</taxon>
        <taxon>Intrasporangium</taxon>
    </lineage>
</organism>
<dbReference type="Pfam" id="PF13714">
    <property type="entry name" value="PEP_mutase"/>
    <property type="match status" value="1"/>
</dbReference>
<comment type="caution">
    <text evidence="1">The sequence shown here is derived from an EMBL/GenBank/DDBJ whole genome shotgun (WGS) entry which is preliminary data.</text>
</comment>
<reference evidence="1 2" key="1">
    <citation type="submission" date="2022-11" db="EMBL/GenBank/DDBJ databases">
        <title>Anaerobic phenanthrene biodegradation by a DNRA strain PheN6.</title>
        <authorList>
            <person name="Zhang Z."/>
        </authorList>
    </citation>
    <scope>NUCLEOTIDE SEQUENCE [LARGE SCALE GENOMIC DNA]</scope>
    <source>
        <strain evidence="1 2">PheN6</strain>
    </source>
</reference>
<dbReference type="SUPFAM" id="SSF51621">
    <property type="entry name" value="Phosphoenolpyruvate/pyruvate domain"/>
    <property type="match status" value="1"/>
</dbReference>
<dbReference type="InterPro" id="IPR015813">
    <property type="entry name" value="Pyrv/PenolPyrv_kinase-like_dom"/>
</dbReference>
<evidence type="ECO:0000313" key="2">
    <source>
        <dbReference type="Proteomes" id="UP001150259"/>
    </source>
</evidence>
<evidence type="ECO:0000313" key="1">
    <source>
        <dbReference type="EMBL" id="MDC5698837.1"/>
    </source>
</evidence>
<protein>
    <submittedName>
        <fullName evidence="1">Oxaloacetate decarboxylase</fullName>
    </submittedName>
</protein>
<dbReference type="CDD" id="cd00377">
    <property type="entry name" value="ICL_PEPM"/>
    <property type="match status" value="1"/>
</dbReference>
<dbReference type="RefSeq" id="WP_272463401.1">
    <property type="nucleotide sequence ID" value="NZ_JAPFQL010000087.1"/>
</dbReference>
<dbReference type="Gene3D" id="3.20.20.60">
    <property type="entry name" value="Phosphoenolpyruvate-binding domains"/>
    <property type="match status" value="1"/>
</dbReference>
<name>A0ABT5GKZ9_9MICO</name>
<keyword evidence="2" id="KW-1185">Reference proteome</keyword>
<dbReference type="InterPro" id="IPR039556">
    <property type="entry name" value="ICL/PEPM"/>
</dbReference>